<evidence type="ECO:0000256" key="4">
    <source>
        <dbReference type="ARBA" id="ARBA00029447"/>
    </source>
</evidence>
<feature type="domain" description="HAMP" evidence="9">
    <location>
        <begin position="219"/>
        <end position="272"/>
    </location>
</feature>
<dbReference type="CDD" id="cd06225">
    <property type="entry name" value="HAMP"/>
    <property type="match status" value="1"/>
</dbReference>
<keyword evidence="6" id="KW-0812">Transmembrane</keyword>
<keyword evidence="2" id="KW-1003">Cell membrane</keyword>
<dbReference type="InterPro" id="IPR000727">
    <property type="entry name" value="T_SNARE_dom"/>
</dbReference>
<dbReference type="SUPFAM" id="SSF58104">
    <property type="entry name" value="Methyl-accepting chemotaxis protein (MCP) signaling domain"/>
    <property type="match status" value="1"/>
</dbReference>
<evidence type="ECO:0000256" key="1">
    <source>
        <dbReference type="ARBA" id="ARBA00004429"/>
    </source>
</evidence>
<feature type="transmembrane region" description="Helical" evidence="6">
    <location>
        <begin position="20"/>
        <end position="41"/>
    </location>
</feature>
<keyword evidence="6" id="KW-1133">Transmembrane helix</keyword>
<proteinExistence type="inferred from homology"/>
<keyword evidence="10" id="KW-0614">Plasmid</keyword>
<dbReference type="EMBL" id="CP007794">
    <property type="protein sequence ID" value="AIB14583.1"/>
    <property type="molecule type" value="Genomic_DNA"/>
</dbReference>
<dbReference type="SMART" id="SM00283">
    <property type="entry name" value="MA"/>
    <property type="match status" value="1"/>
</dbReference>
<dbReference type="GO" id="GO:0004888">
    <property type="term" value="F:transmembrane signaling receptor activity"/>
    <property type="evidence" value="ECO:0007669"/>
    <property type="project" value="InterPro"/>
</dbReference>
<dbReference type="PRINTS" id="PR00260">
    <property type="entry name" value="CHEMTRNSDUCR"/>
</dbReference>
<reference evidence="10 11" key="1">
    <citation type="journal article" date="2014" name="Genome Announc.">
        <title>Complete Genome Sequence of the Model Rhizosphere Strain Azospirillum brasilense Az39, Successfully Applied in Agriculture.</title>
        <authorList>
            <person name="Rivera D."/>
            <person name="Revale S."/>
            <person name="Molina R."/>
            <person name="Gualpa J."/>
            <person name="Puente M."/>
            <person name="Maroniche G."/>
            <person name="Paris G."/>
            <person name="Baker D."/>
            <person name="Clavijo B."/>
            <person name="McLay K."/>
            <person name="Spaepen S."/>
            <person name="Perticari A."/>
            <person name="Vazquez M."/>
            <person name="Wisniewski-Dye F."/>
            <person name="Watkins C."/>
            <person name="Martinez-Abarca F."/>
            <person name="Vanderleyden J."/>
            <person name="Cassan F."/>
        </authorList>
    </citation>
    <scope>NUCLEOTIDE SEQUENCE [LARGE SCALE GENOMIC DNA]</scope>
    <source>
        <strain evidence="10 11">Az39</strain>
        <plasmid evidence="10">AbAZ39_p1</plasmid>
    </source>
</reference>
<dbReference type="Gene3D" id="6.10.340.10">
    <property type="match status" value="1"/>
</dbReference>
<name>A0A060DTU5_9PROT</name>
<dbReference type="InterPro" id="IPR003660">
    <property type="entry name" value="HAMP_dom"/>
</dbReference>
<evidence type="ECO:0000256" key="5">
    <source>
        <dbReference type="PROSITE-ProRule" id="PRU00284"/>
    </source>
</evidence>
<dbReference type="Pfam" id="PF00672">
    <property type="entry name" value="HAMP"/>
    <property type="match status" value="1"/>
</dbReference>
<dbReference type="Proteomes" id="UP000027186">
    <property type="component" value="Plasmid AbAZ39_p1"/>
</dbReference>
<sequence>MGTSSMLKALKNLKIGPKVYLLVGLQAAVAAVTGLMGLAAMQDLAGKSTAIERASDRQVLGEQLNGLVLAVVMDSRGVYMARDRAEVDKFGKPLLDSLNTLGERLGTLKRLTPAEGQATLAPVATKAEEFIRFRTELVRIAREKGTAEARTYGDNDANRGNRQALNAAIQTLSADQDGMIDRLHDELESARRHWTTLMLAIGVGGVLFGILLAVLVARDMIARPIARMTAAMKTIAAGNTTAEVPGTGQGDEVGDMAEAVLVFRDGLRRANDLAEQERREIDVRRQRQERLETLTHGFTQKIEGLCRTLNGEADSIRSSAESLTHSAADASRRSSTVAAAAEQATGNVQTVAAATEELSTSIGSISQRLGEAARIASEAEREAQRTNSTIQGLAQAAEKIGAVVNLITEIASQTNLLALNATIEAARAGEAGKGFAVVAQEVKSLANQTARATEEISAQIVAIQNETQQAVGAISGIVGTIERISDISTNVAAAVEQQGSATQEIARNVQEAAIGTQEVSSTISGVSQSADHTSEAAGGLLSAAKGLSVHARTLQSDVDDFTRQMKAV</sequence>
<dbReference type="GO" id="GO:0005886">
    <property type="term" value="C:plasma membrane"/>
    <property type="evidence" value="ECO:0007669"/>
    <property type="project" value="UniProtKB-SubCell"/>
</dbReference>
<evidence type="ECO:0000256" key="6">
    <source>
        <dbReference type="SAM" id="Phobius"/>
    </source>
</evidence>
<dbReference type="InterPro" id="IPR004089">
    <property type="entry name" value="MCPsignal_dom"/>
</dbReference>
<evidence type="ECO:0000313" key="11">
    <source>
        <dbReference type="Proteomes" id="UP000027186"/>
    </source>
</evidence>
<feature type="transmembrane region" description="Helical" evidence="6">
    <location>
        <begin position="197"/>
        <end position="217"/>
    </location>
</feature>
<comment type="similarity">
    <text evidence="4">Belongs to the methyl-accepting chemotaxis (MCP) protein family.</text>
</comment>
<dbReference type="AlphaFoldDB" id="A0A060DTU5"/>
<keyword evidence="6" id="KW-0472">Membrane</keyword>
<dbReference type="SMART" id="SM00304">
    <property type="entry name" value="HAMP"/>
    <property type="match status" value="1"/>
</dbReference>
<dbReference type="GO" id="GO:0007165">
    <property type="term" value="P:signal transduction"/>
    <property type="evidence" value="ECO:0007669"/>
    <property type="project" value="UniProtKB-KW"/>
</dbReference>
<keyword evidence="2" id="KW-0997">Cell inner membrane</keyword>
<dbReference type="PANTHER" id="PTHR32089">
    <property type="entry name" value="METHYL-ACCEPTING CHEMOTAXIS PROTEIN MCPB"/>
    <property type="match status" value="1"/>
</dbReference>
<comment type="subcellular location">
    <subcellularLocation>
        <location evidence="1">Cell inner membrane</location>
        <topology evidence="1">Multi-pass membrane protein</topology>
    </subcellularLocation>
</comment>
<evidence type="ECO:0000259" key="8">
    <source>
        <dbReference type="PROSITE" id="PS50192"/>
    </source>
</evidence>
<dbReference type="GO" id="GO:0006935">
    <property type="term" value="P:chemotaxis"/>
    <property type="evidence" value="ECO:0007669"/>
    <property type="project" value="InterPro"/>
</dbReference>
<dbReference type="PROSITE" id="PS50885">
    <property type="entry name" value="HAMP"/>
    <property type="match status" value="1"/>
</dbReference>
<dbReference type="PANTHER" id="PTHR32089:SF112">
    <property type="entry name" value="LYSOZYME-LIKE PROTEIN-RELATED"/>
    <property type="match status" value="1"/>
</dbReference>
<feature type="domain" description="Methyl-accepting transducer" evidence="7">
    <location>
        <begin position="312"/>
        <end position="534"/>
    </location>
</feature>
<gene>
    <name evidence="10" type="ORF">ABAZ39_22020</name>
</gene>
<feature type="domain" description="T-SNARE coiled-coil homology" evidence="8">
    <location>
        <begin position="464"/>
        <end position="526"/>
    </location>
</feature>
<geneLocation type="plasmid" evidence="10 11">
    <name>AbAZ39_p1</name>
</geneLocation>
<keyword evidence="3 5" id="KW-0807">Transducer</keyword>
<dbReference type="PROSITE" id="PS50111">
    <property type="entry name" value="CHEMOTAXIS_TRANSDUC_2"/>
    <property type="match status" value="1"/>
</dbReference>
<organism evidence="10 11">
    <name type="scientific">Azospirillum argentinense</name>
    <dbReference type="NCBI Taxonomy" id="2970906"/>
    <lineage>
        <taxon>Bacteria</taxon>
        <taxon>Pseudomonadati</taxon>
        <taxon>Pseudomonadota</taxon>
        <taxon>Alphaproteobacteria</taxon>
        <taxon>Rhodospirillales</taxon>
        <taxon>Azospirillaceae</taxon>
        <taxon>Azospirillum</taxon>
    </lineage>
</organism>
<evidence type="ECO:0000313" key="10">
    <source>
        <dbReference type="EMBL" id="AIB14583.1"/>
    </source>
</evidence>
<protein>
    <recommendedName>
        <fullName evidence="12">Methyl-accepting chemotaxis protein</fullName>
    </recommendedName>
</protein>
<evidence type="ECO:0000256" key="3">
    <source>
        <dbReference type="ARBA" id="ARBA00023224"/>
    </source>
</evidence>
<accession>A0A060DTU5</accession>
<dbReference type="Pfam" id="PF00015">
    <property type="entry name" value="MCPsignal"/>
    <property type="match status" value="1"/>
</dbReference>
<evidence type="ECO:0000259" key="9">
    <source>
        <dbReference type="PROSITE" id="PS50885"/>
    </source>
</evidence>
<dbReference type="Gene3D" id="1.10.287.950">
    <property type="entry name" value="Methyl-accepting chemotaxis protein"/>
    <property type="match status" value="1"/>
</dbReference>
<dbReference type="InterPro" id="IPR004090">
    <property type="entry name" value="Chemotax_Me-accpt_rcpt"/>
</dbReference>
<dbReference type="PROSITE" id="PS50192">
    <property type="entry name" value="T_SNARE"/>
    <property type="match status" value="1"/>
</dbReference>
<dbReference type="KEGG" id="abq:ABAZ39_22020"/>
<evidence type="ECO:0000256" key="2">
    <source>
        <dbReference type="ARBA" id="ARBA00022519"/>
    </source>
</evidence>
<evidence type="ECO:0008006" key="12">
    <source>
        <dbReference type="Google" id="ProtNLM"/>
    </source>
</evidence>
<evidence type="ECO:0000259" key="7">
    <source>
        <dbReference type="PROSITE" id="PS50111"/>
    </source>
</evidence>